<comment type="caution">
    <text evidence="2">The sequence shown here is derived from an EMBL/GenBank/DDBJ whole genome shotgun (WGS) entry which is preliminary data.</text>
</comment>
<dbReference type="PANTHER" id="PTHR40430">
    <property type="entry name" value="T. BRUCEI SPP.-SPECIFIC PROTEIN"/>
    <property type="match status" value="1"/>
</dbReference>
<evidence type="ECO:0000313" key="2">
    <source>
        <dbReference type="EMBL" id="GMI33047.1"/>
    </source>
</evidence>
<accession>A0ABQ6MTL3</accession>
<sequence>MLGLSYPPPSLDSVSSFPNSSSMASSSLASGSLSTLANVRGIAPVPHSQVPTVRAHQRNLNLPSHSPEEPVEQKVIQSAFAPTFTSMRSLPSFKAGAISEKRRETLRRAKEKTSALETQPGFGVGKKYSQRIGLFSHPQYMGDDYERPGMLAKDEVKRVREKQTKICPYQFRPGGSGRKLRYENMMAAPATGAGSMDVTLKRTPYEWQPQPFDAARDAMKAWKREQEERVINGPFRGGGRAKLKSDMISYLPEVVKLLFKDLAENWGDSNFQAMTREDDKFNEKVRFQFERRTVDSEGALAQFMEVLAATSEPIRKARLKKEDGCWGVVEVLEDGMEWVVFQLIVADVGDVV</sequence>
<feature type="compositionally biased region" description="Pro residues" evidence="1">
    <location>
        <begin position="1"/>
        <end position="10"/>
    </location>
</feature>
<protein>
    <submittedName>
        <fullName evidence="2">Uncharacterized protein</fullName>
    </submittedName>
</protein>
<gene>
    <name evidence="2" type="ORF">TeGR_g7669</name>
</gene>
<evidence type="ECO:0000313" key="3">
    <source>
        <dbReference type="Proteomes" id="UP001165060"/>
    </source>
</evidence>
<feature type="compositionally biased region" description="Low complexity" evidence="1">
    <location>
        <begin position="11"/>
        <end position="30"/>
    </location>
</feature>
<dbReference type="EMBL" id="BRYB01000568">
    <property type="protein sequence ID" value="GMI33047.1"/>
    <property type="molecule type" value="Genomic_DNA"/>
</dbReference>
<dbReference type="Proteomes" id="UP001165060">
    <property type="component" value="Unassembled WGS sequence"/>
</dbReference>
<proteinExistence type="predicted"/>
<organism evidence="2 3">
    <name type="scientific">Tetraparma gracilis</name>
    <dbReference type="NCBI Taxonomy" id="2962635"/>
    <lineage>
        <taxon>Eukaryota</taxon>
        <taxon>Sar</taxon>
        <taxon>Stramenopiles</taxon>
        <taxon>Ochrophyta</taxon>
        <taxon>Bolidophyceae</taxon>
        <taxon>Parmales</taxon>
        <taxon>Triparmaceae</taxon>
        <taxon>Tetraparma</taxon>
    </lineage>
</organism>
<reference evidence="2 3" key="1">
    <citation type="journal article" date="2023" name="Commun. Biol.">
        <title>Genome analysis of Parmales, the sister group of diatoms, reveals the evolutionary specialization of diatoms from phago-mixotrophs to photoautotrophs.</title>
        <authorList>
            <person name="Ban H."/>
            <person name="Sato S."/>
            <person name="Yoshikawa S."/>
            <person name="Yamada K."/>
            <person name="Nakamura Y."/>
            <person name="Ichinomiya M."/>
            <person name="Sato N."/>
            <person name="Blanc-Mathieu R."/>
            <person name="Endo H."/>
            <person name="Kuwata A."/>
            <person name="Ogata H."/>
        </authorList>
    </citation>
    <scope>NUCLEOTIDE SEQUENCE [LARGE SCALE GENOMIC DNA]</scope>
</reference>
<feature type="region of interest" description="Disordered" evidence="1">
    <location>
        <begin position="1"/>
        <end position="30"/>
    </location>
</feature>
<dbReference type="PANTHER" id="PTHR40430:SF1">
    <property type="entry name" value="T. BRUCEI SPP.-SPECIFIC PROTEIN"/>
    <property type="match status" value="1"/>
</dbReference>
<evidence type="ECO:0000256" key="1">
    <source>
        <dbReference type="SAM" id="MobiDB-lite"/>
    </source>
</evidence>
<name>A0ABQ6MTL3_9STRA</name>
<keyword evidence="3" id="KW-1185">Reference proteome</keyword>